<sequence>MVRILALIQKSYYWPHMQDDIEAYVRTCLICQQDKIEQQHPAGLLEPFPIAERPWESVSMDFIVALPKSEGYGSIIAVVDRFSKYATFILAPEDCKVDEAAHLFFKHMVKLWGIPRSIVSDCDPRFTRKFWRELFKLMGTGLNFSTSFHPQSDG</sequence>
<keyword evidence="2" id="KW-1185">Reference proteome</keyword>
<reference evidence="1 2" key="1">
    <citation type="journal article" date="2022" name="DNA Res.">
        <title>Chromosomal-level genome assembly of the orchid tree Bauhinia variegata (Leguminosae; Cercidoideae) supports the allotetraploid origin hypothesis of Bauhinia.</title>
        <authorList>
            <person name="Zhong Y."/>
            <person name="Chen Y."/>
            <person name="Zheng D."/>
            <person name="Pang J."/>
            <person name="Liu Y."/>
            <person name="Luo S."/>
            <person name="Meng S."/>
            <person name="Qian L."/>
            <person name="Wei D."/>
            <person name="Dai S."/>
            <person name="Zhou R."/>
        </authorList>
    </citation>
    <scope>NUCLEOTIDE SEQUENCE [LARGE SCALE GENOMIC DNA]</scope>
    <source>
        <strain evidence="1">BV-YZ2020</strain>
    </source>
</reference>
<accession>A0ACB9LPT6</accession>
<gene>
    <name evidence="1" type="ORF">L6164_026275</name>
</gene>
<protein>
    <submittedName>
        <fullName evidence="1">Uncharacterized protein</fullName>
    </submittedName>
</protein>
<comment type="caution">
    <text evidence="1">The sequence shown here is derived from an EMBL/GenBank/DDBJ whole genome shotgun (WGS) entry which is preliminary data.</text>
</comment>
<dbReference type="Proteomes" id="UP000828941">
    <property type="component" value="Chromosome 11"/>
</dbReference>
<evidence type="ECO:0000313" key="1">
    <source>
        <dbReference type="EMBL" id="KAI4313284.1"/>
    </source>
</evidence>
<organism evidence="1 2">
    <name type="scientific">Bauhinia variegata</name>
    <name type="common">Purple orchid tree</name>
    <name type="synonym">Phanera variegata</name>
    <dbReference type="NCBI Taxonomy" id="167791"/>
    <lineage>
        <taxon>Eukaryota</taxon>
        <taxon>Viridiplantae</taxon>
        <taxon>Streptophyta</taxon>
        <taxon>Embryophyta</taxon>
        <taxon>Tracheophyta</taxon>
        <taxon>Spermatophyta</taxon>
        <taxon>Magnoliopsida</taxon>
        <taxon>eudicotyledons</taxon>
        <taxon>Gunneridae</taxon>
        <taxon>Pentapetalae</taxon>
        <taxon>rosids</taxon>
        <taxon>fabids</taxon>
        <taxon>Fabales</taxon>
        <taxon>Fabaceae</taxon>
        <taxon>Cercidoideae</taxon>
        <taxon>Cercideae</taxon>
        <taxon>Bauhiniinae</taxon>
        <taxon>Bauhinia</taxon>
    </lineage>
</organism>
<name>A0ACB9LPT6_BAUVA</name>
<evidence type="ECO:0000313" key="2">
    <source>
        <dbReference type="Proteomes" id="UP000828941"/>
    </source>
</evidence>
<proteinExistence type="predicted"/>
<dbReference type="EMBL" id="CM039436">
    <property type="protein sequence ID" value="KAI4313284.1"/>
    <property type="molecule type" value="Genomic_DNA"/>
</dbReference>